<protein>
    <submittedName>
        <fullName evidence="2">Uncharacterized protein</fullName>
    </submittedName>
</protein>
<evidence type="ECO:0000313" key="3">
    <source>
        <dbReference type="Proteomes" id="UP000639859"/>
    </source>
</evidence>
<feature type="signal peptide" evidence="1">
    <location>
        <begin position="1"/>
        <end position="25"/>
    </location>
</feature>
<keyword evidence="3" id="KW-1185">Reference proteome</keyword>
<feature type="chain" id="PRO_5045519468" evidence="1">
    <location>
        <begin position="26"/>
        <end position="69"/>
    </location>
</feature>
<evidence type="ECO:0000256" key="1">
    <source>
        <dbReference type="SAM" id="SignalP"/>
    </source>
</evidence>
<dbReference type="EMBL" id="JADWOX010000002">
    <property type="protein sequence ID" value="MBI1683075.1"/>
    <property type="molecule type" value="Genomic_DNA"/>
</dbReference>
<keyword evidence="1" id="KW-0732">Signal</keyword>
<dbReference type="RefSeq" id="WP_198575010.1">
    <property type="nucleotide sequence ID" value="NZ_JADWOX010000002.1"/>
</dbReference>
<comment type="caution">
    <text evidence="2">The sequence shown here is derived from an EMBL/GenBank/DDBJ whole genome shotgun (WGS) entry which is preliminary data.</text>
</comment>
<evidence type="ECO:0000313" key="2">
    <source>
        <dbReference type="EMBL" id="MBI1683075.1"/>
    </source>
</evidence>
<name>A0ABS0STT5_9CAUL</name>
<sequence>MRAILAPAVCAGLLGLMALPSPVTADTGYAGVWRPGGGAQWWRSGMTLDQFKAQDKTHFDNGLRLRRCR</sequence>
<organism evidence="2 3">
    <name type="scientific">Caulobacter hibisci</name>
    <dbReference type="NCBI Taxonomy" id="2035993"/>
    <lineage>
        <taxon>Bacteria</taxon>
        <taxon>Pseudomonadati</taxon>
        <taxon>Pseudomonadota</taxon>
        <taxon>Alphaproteobacteria</taxon>
        <taxon>Caulobacterales</taxon>
        <taxon>Caulobacteraceae</taxon>
        <taxon>Caulobacter</taxon>
    </lineage>
</organism>
<proteinExistence type="predicted"/>
<reference evidence="2 3" key="1">
    <citation type="submission" date="2020-11" db="EMBL/GenBank/DDBJ databases">
        <title>genome sequence of strain KACC 18849.</title>
        <authorList>
            <person name="Gao J."/>
            <person name="Zhang X."/>
        </authorList>
    </citation>
    <scope>NUCLEOTIDE SEQUENCE [LARGE SCALE GENOMIC DNA]</scope>
    <source>
        <strain evidence="2 3">KACC 18849</strain>
    </source>
</reference>
<accession>A0ABS0STT5</accession>
<dbReference type="Proteomes" id="UP000639859">
    <property type="component" value="Unassembled WGS sequence"/>
</dbReference>
<gene>
    <name evidence="2" type="ORF">I4Q42_05270</name>
</gene>